<feature type="transmembrane region" description="Helical" evidence="7">
    <location>
        <begin position="382"/>
        <end position="403"/>
    </location>
</feature>
<feature type="transmembrane region" description="Helical" evidence="7">
    <location>
        <begin position="97"/>
        <end position="114"/>
    </location>
</feature>
<feature type="transmembrane region" description="Helical" evidence="7">
    <location>
        <begin position="126"/>
        <end position="151"/>
    </location>
</feature>
<dbReference type="InterPro" id="IPR030676">
    <property type="entry name" value="CitT-rel"/>
</dbReference>
<name>A0A1D2AFW9_AUXPR</name>
<dbReference type="InterPro" id="IPR001898">
    <property type="entry name" value="SLC13A/DASS"/>
</dbReference>
<evidence type="ECO:0000256" key="1">
    <source>
        <dbReference type="ARBA" id="ARBA00004478"/>
    </source>
</evidence>
<evidence type="ECO:0000256" key="3">
    <source>
        <dbReference type="ARBA" id="ARBA00022692"/>
    </source>
</evidence>
<protein>
    <recommendedName>
        <fullName evidence="9">2-oxoglutarate/malate translocator, chloroplastic</fullName>
    </recommendedName>
</protein>
<evidence type="ECO:0000256" key="2">
    <source>
        <dbReference type="ARBA" id="ARBA00007349"/>
    </source>
</evidence>
<keyword evidence="4" id="KW-1001">Plastid inner membrane</keyword>
<keyword evidence="6 7" id="KW-0472">Membrane</keyword>
<keyword evidence="3 7" id="KW-0812">Transmembrane</keyword>
<dbReference type="AlphaFoldDB" id="A0A1D2AFW9"/>
<comment type="similarity">
    <text evidence="2">Belongs to the SLC13A/DASS transporter (TC 2.A.47) family. DIT1 subfamily.</text>
</comment>
<feature type="transmembrane region" description="Helical" evidence="7">
    <location>
        <begin position="535"/>
        <end position="558"/>
    </location>
</feature>
<evidence type="ECO:0000256" key="6">
    <source>
        <dbReference type="ARBA" id="ARBA00023136"/>
    </source>
</evidence>
<accession>A0A1D2AFW9</accession>
<organism evidence="8">
    <name type="scientific">Auxenochlorella protothecoides</name>
    <name type="common">Green microalga</name>
    <name type="synonym">Chlorella protothecoides</name>
    <dbReference type="NCBI Taxonomy" id="3075"/>
    <lineage>
        <taxon>Eukaryota</taxon>
        <taxon>Viridiplantae</taxon>
        <taxon>Chlorophyta</taxon>
        <taxon>core chlorophytes</taxon>
        <taxon>Trebouxiophyceae</taxon>
        <taxon>Chlorellales</taxon>
        <taxon>Chlorellaceae</taxon>
        <taxon>Auxenochlorella</taxon>
    </lineage>
</organism>
<evidence type="ECO:0000256" key="7">
    <source>
        <dbReference type="SAM" id="Phobius"/>
    </source>
</evidence>
<feature type="transmembrane region" description="Helical" evidence="7">
    <location>
        <begin position="451"/>
        <end position="471"/>
    </location>
</feature>
<keyword evidence="5 7" id="KW-1133">Transmembrane helix</keyword>
<dbReference type="GO" id="GO:0009706">
    <property type="term" value="C:chloroplast inner membrane"/>
    <property type="evidence" value="ECO:0007669"/>
    <property type="project" value="UniProtKB-SubCell"/>
</dbReference>
<comment type="subcellular location">
    <subcellularLocation>
        <location evidence="1">Plastid</location>
        <location evidence="1">Chloroplast inner membrane</location>
        <topology evidence="1">Multi-pass membrane protein</topology>
    </subcellularLocation>
</comment>
<sequence>MPAIQCLGLGSSRPAARPPRCLVTSGCRAQQRAFTNFLSTTNKLGFGPARRGRMSPIYHPMEVVRDHTLPLLASASASAGGSVASPSEPRAWQGAKPVPMLASIGLGLAVRFLVPIPPEISLQAWTLLSIFVSTIAGLVLEPLPVGAWAFLGVTTAVATKTLTFAQAFTAFTNDVIWLIVVSFFFAKGFEKTGLGQRVATIFVKFFGKSTLGLAYGLSAAEAVIAPAMPSTTARAGGIFMPIIASLSQQADSKPNTPSRRKLGAFLVMNQLQGSTCSSALFLTAAAQNLLCMKLAAELGVVVPSAWTTWFKAASLPALTGLLLTPLIMYKLFPPSVKDTPEAPKLAQEQLTRMGPMSTNERIMLATMGAAVCLWVAGDMLGISAVVTAMLGLCALLSTGVLTWRDCIGHPAAWDTLFWFAVLVGMSGQLASFGIISHFAGAVGERLVAANLSWPVVFGLLNAAYFALHYMFASQTAHVGALYAAFLGMMQVAGVPAVLGALSLGFMSNLFGSITHFGSGQAAVYYGAGYLELKEVFSYGALMAVVNLLIFGVVGGAWWKVLGLY</sequence>
<keyword evidence="4" id="KW-0934">Plastid</keyword>
<evidence type="ECO:0000256" key="4">
    <source>
        <dbReference type="ARBA" id="ARBA00022780"/>
    </source>
</evidence>
<evidence type="ECO:0008006" key="9">
    <source>
        <dbReference type="Google" id="ProtNLM"/>
    </source>
</evidence>
<proteinExistence type="inferred from homology"/>
<dbReference type="PANTHER" id="PTHR42826">
    <property type="entry name" value="DICARBOXYLATE TRANSPORTER 2.1, CHLOROPLASTIC"/>
    <property type="match status" value="1"/>
</dbReference>
<gene>
    <name evidence="8" type="ORF">g.3241</name>
</gene>
<reference evidence="8" key="1">
    <citation type="submission" date="2015-08" db="EMBL/GenBank/DDBJ databases">
        <authorList>
            <person name="Babu N.S."/>
            <person name="Beckwith C.J."/>
            <person name="Beseler K.G."/>
            <person name="Brison A."/>
            <person name="Carone J.V."/>
            <person name="Caskin T.P."/>
            <person name="Diamond M."/>
            <person name="Durham M.E."/>
            <person name="Foxe J.M."/>
            <person name="Go M."/>
            <person name="Henderson B.A."/>
            <person name="Jones I.B."/>
            <person name="McGettigan J.A."/>
            <person name="Micheletti S.J."/>
            <person name="Nasrallah M.E."/>
            <person name="Ortiz D."/>
            <person name="Piller C.R."/>
            <person name="Privatt S.R."/>
            <person name="Schneider S.L."/>
            <person name="Sharp S."/>
            <person name="Smith T.C."/>
            <person name="Stanton J.D."/>
            <person name="Ullery H.E."/>
            <person name="Wilson R.J."/>
            <person name="Serrano M.G."/>
            <person name="Buck G."/>
            <person name="Lee V."/>
            <person name="Wang Y."/>
            <person name="Carvalho R."/>
            <person name="Voegtly L."/>
            <person name="Shi R."/>
            <person name="Duckworth R."/>
            <person name="Johnson A."/>
            <person name="Loviza R."/>
            <person name="Walstead R."/>
            <person name="Shah Z."/>
            <person name="Kiflezghi M."/>
            <person name="Wade K."/>
            <person name="Ball S.L."/>
            <person name="Bradley K.W."/>
            <person name="Asai D.J."/>
            <person name="Bowman C.A."/>
            <person name="Russell D.A."/>
            <person name="Pope W.H."/>
            <person name="Jacobs-Sera D."/>
            <person name="Hendrix R.W."/>
            <person name="Hatfull G.F."/>
        </authorList>
    </citation>
    <scope>NUCLEOTIDE SEQUENCE</scope>
</reference>
<evidence type="ECO:0000313" key="8">
    <source>
        <dbReference type="EMBL" id="JAT78087.1"/>
    </source>
</evidence>
<dbReference type="EMBL" id="GDKF01000535">
    <property type="protein sequence ID" value="JAT78087.1"/>
    <property type="molecule type" value="Transcribed_RNA"/>
</dbReference>
<feature type="transmembrane region" description="Helical" evidence="7">
    <location>
        <begin position="483"/>
        <end position="506"/>
    </location>
</feature>
<evidence type="ECO:0000256" key="5">
    <source>
        <dbReference type="ARBA" id="ARBA00022989"/>
    </source>
</evidence>
<dbReference type="NCBIfam" id="TIGR00785">
    <property type="entry name" value="dass"/>
    <property type="match status" value="1"/>
</dbReference>
<feature type="transmembrane region" description="Helical" evidence="7">
    <location>
        <begin position="415"/>
        <end position="439"/>
    </location>
</feature>
<dbReference type="Pfam" id="PF00939">
    <property type="entry name" value="Na_sulph_symp"/>
    <property type="match status" value="1"/>
</dbReference>
<dbReference type="GO" id="GO:0015140">
    <property type="term" value="F:malate transmembrane transporter activity"/>
    <property type="evidence" value="ECO:0007669"/>
    <property type="project" value="UniProtKB-ARBA"/>
</dbReference>
<feature type="transmembrane region" description="Helical" evidence="7">
    <location>
        <begin position="163"/>
        <end position="186"/>
    </location>
</feature>